<dbReference type="FunFam" id="1.10.472.10:FF:000001">
    <property type="entry name" value="G2/mitotic-specific cyclin"/>
    <property type="match status" value="1"/>
</dbReference>
<dbReference type="InterPro" id="IPR039361">
    <property type="entry name" value="Cyclin"/>
</dbReference>
<dbReference type="FunFam" id="1.10.472.10:FF:000005">
    <property type="entry name" value="G2/mitotic-specific cyclin B"/>
    <property type="match status" value="1"/>
</dbReference>
<dbReference type="CDD" id="cd20507">
    <property type="entry name" value="CYCLIN_CCNB1-like_rpt1"/>
    <property type="match status" value="1"/>
</dbReference>
<evidence type="ECO:0000256" key="2">
    <source>
        <dbReference type="ARBA" id="ARBA00022618"/>
    </source>
</evidence>
<sequence length="390" mass="44497">MAQVKRSTRFGTTKNLENVYLVGKDKLPAATKRTVLGEIGNELPRGRGVLIEKKITKPVVVAAKKESKPKGISKNVVSLPPRSLRQTQSTSNIIACAKPVKKAESCDNLVEKEPVEDIDKYEEDPLQVKEYVNDIFDYLREVEAKFPIKENYLEGQNVTGKMRALLVDWLVEVQVQFRLMLETLYLTVSIIDRYLQVRTVTKNKLQLLGASAMLVACKYEEMYLPVVADFVYICDNAYTNKEILQMEQIIVRTLEFNFSRPIALQFLRRYSKAAHSTMKNHMVAKYFLELCLVEYEMCHYPPSLISAAAIYLSLWVFSPGNIWTNTLKHYTTYTYDDIKPVVKKIAKIVLRVDSTKYKAIPKKYGSSKFLKVSCMPELSSSALHKFASAS</sequence>
<name>A0AAD8ELG7_DIPPU</name>
<dbReference type="Pfam" id="PF02984">
    <property type="entry name" value="Cyclin_C"/>
    <property type="match status" value="1"/>
</dbReference>
<dbReference type="PIRSF" id="PIRSF001771">
    <property type="entry name" value="Cyclin_A_B_D_E"/>
    <property type="match status" value="1"/>
</dbReference>
<organism evidence="8 9">
    <name type="scientific">Diploptera punctata</name>
    <name type="common">Pacific beetle cockroach</name>
    <dbReference type="NCBI Taxonomy" id="6984"/>
    <lineage>
        <taxon>Eukaryota</taxon>
        <taxon>Metazoa</taxon>
        <taxon>Ecdysozoa</taxon>
        <taxon>Arthropoda</taxon>
        <taxon>Hexapoda</taxon>
        <taxon>Insecta</taxon>
        <taxon>Pterygota</taxon>
        <taxon>Neoptera</taxon>
        <taxon>Polyneoptera</taxon>
        <taxon>Dictyoptera</taxon>
        <taxon>Blattodea</taxon>
        <taxon>Blaberoidea</taxon>
        <taxon>Blaberidae</taxon>
        <taxon>Diplopterinae</taxon>
        <taxon>Diploptera</taxon>
    </lineage>
</organism>
<evidence type="ECO:0008006" key="10">
    <source>
        <dbReference type="Google" id="ProtNLM"/>
    </source>
</evidence>
<evidence type="ECO:0000256" key="3">
    <source>
        <dbReference type="ARBA" id="ARBA00023127"/>
    </source>
</evidence>
<dbReference type="GO" id="GO:0044772">
    <property type="term" value="P:mitotic cell cycle phase transition"/>
    <property type="evidence" value="ECO:0007669"/>
    <property type="project" value="InterPro"/>
</dbReference>
<evidence type="ECO:0000259" key="6">
    <source>
        <dbReference type="SMART" id="SM00385"/>
    </source>
</evidence>
<evidence type="ECO:0000256" key="1">
    <source>
        <dbReference type="ARBA" id="ARBA00006955"/>
    </source>
</evidence>
<comment type="caution">
    <text evidence="8">The sequence shown here is derived from an EMBL/GenBank/DDBJ whole genome shotgun (WGS) entry which is preliminary data.</text>
</comment>
<evidence type="ECO:0000256" key="5">
    <source>
        <dbReference type="RuleBase" id="RU000383"/>
    </source>
</evidence>
<keyword evidence="4" id="KW-0131">Cell cycle</keyword>
<dbReference type="GO" id="GO:0005634">
    <property type="term" value="C:nucleus"/>
    <property type="evidence" value="ECO:0007669"/>
    <property type="project" value="UniProtKB-ARBA"/>
</dbReference>
<dbReference type="InterPro" id="IPR046965">
    <property type="entry name" value="Cyclin_A/B-like"/>
</dbReference>
<dbReference type="Gene3D" id="1.10.472.10">
    <property type="entry name" value="Cyclin-like"/>
    <property type="match status" value="2"/>
</dbReference>
<keyword evidence="3 5" id="KW-0195">Cyclin</keyword>
<dbReference type="EMBL" id="JASPKZ010003042">
    <property type="protein sequence ID" value="KAJ9594521.1"/>
    <property type="molecule type" value="Genomic_DNA"/>
</dbReference>
<dbReference type="PROSITE" id="PS00292">
    <property type="entry name" value="CYCLINS"/>
    <property type="match status" value="1"/>
</dbReference>
<evidence type="ECO:0000256" key="4">
    <source>
        <dbReference type="ARBA" id="ARBA00023306"/>
    </source>
</evidence>
<dbReference type="SUPFAM" id="SSF47954">
    <property type="entry name" value="Cyclin-like"/>
    <property type="match status" value="2"/>
</dbReference>
<evidence type="ECO:0000313" key="9">
    <source>
        <dbReference type="Proteomes" id="UP001233999"/>
    </source>
</evidence>
<keyword evidence="9" id="KW-1185">Reference proteome</keyword>
<gene>
    <name evidence="8" type="ORF">L9F63_014058</name>
</gene>
<protein>
    <recommendedName>
        <fullName evidence="10">Cyclin N-terminal domain-containing protein</fullName>
    </recommendedName>
</protein>
<dbReference type="SMART" id="SM00385">
    <property type="entry name" value="CYCLIN"/>
    <property type="match status" value="2"/>
</dbReference>
<dbReference type="PANTHER" id="PTHR10177">
    <property type="entry name" value="CYCLINS"/>
    <property type="match status" value="1"/>
</dbReference>
<dbReference type="InterPro" id="IPR006671">
    <property type="entry name" value="Cyclin_N"/>
</dbReference>
<dbReference type="Proteomes" id="UP001233999">
    <property type="component" value="Unassembled WGS sequence"/>
</dbReference>
<feature type="domain" description="Cyclin-like" evidence="6">
    <location>
        <begin position="265"/>
        <end position="347"/>
    </location>
</feature>
<dbReference type="InterPro" id="IPR004367">
    <property type="entry name" value="Cyclin_C-dom"/>
</dbReference>
<keyword evidence="2" id="KW-0132">Cell division</keyword>
<dbReference type="GO" id="GO:0016538">
    <property type="term" value="F:cyclin-dependent protein serine/threonine kinase regulator activity"/>
    <property type="evidence" value="ECO:0007669"/>
    <property type="project" value="InterPro"/>
</dbReference>
<reference evidence="8" key="2">
    <citation type="submission" date="2023-05" db="EMBL/GenBank/DDBJ databases">
        <authorList>
            <person name="Fouks B."/>
        </authorList>
    </citation>
    <scope>NUCLEOTIDE SEQUENCE</scope>
    <source>
        <strain evidence="8">Stay&amp;Tobe</strain>
        <tissue evidence="8">Testes</tissue>
    </source>
</reference>
<evidence type="ECO:0000313" key="8">
    <source>
        <dbReference type="EMBL" id="KAJ9594521.1"/>
    </source>
</evidence>
<dbReference type="AlphaFoldDB" id="A0AAD8ELG7"/>
<accession>A0AAD8ELG7</accession>
<dbReference type="InterPro" id="IPR036915">
    <property type="entry name" value="Cyclin-like_sf"/>
</dbReference>
<reference evidence="8" key="1">
    <citation type="journal article" date="2023" name="IScience">
        <title>Live-bearing cockroach genome reveals convergent evolutionary mechanisms linked to viviparity in insects and beyond.</title>
        <authorList>
            <person name="Fouks B."/>
            <person name="Harrison M.C."/>
            <person name="Mikhailova A.A."/>
            <person name="Marchal E."/>
            <person name="English S."/>
            <person name="Carruthers M."/>
            <person name="Jennings E.C."/>
            <person name="Chiamaka E.L."/>
            <person name="Frigard R.A."/>
            <person name="Pippel M."/>
            <person name="Attardo G.M."/>
            <person name="Benoit J.B."/>
            <person name="Bornberg-Bauer E."/>
            <person name="Tobe S.S."/>
        </authorList>
    </citation>
    <scope>NUCLEOTIDE SEQUENCE</scope>
    <source>
        <strain evidence="8">Stay&amp;Tobe</strain>
    </source>
</reference>
<evidence type="ECO:0000259" key="7">
    <source>
        <dbReference type="SMART" id="SM01332"/>
    </source>
</evidence>
<dbReference type="InterPro" id="IPR013763">
    <property type="entry name" value="Cyclin-like_dom"/>
</dbReference>
<dbReference type="SMART" id="SM01332">
    <property type="entry name" value="Cyclin_C"/>
    <property type="match status" value="1"/>
</dbReference>
<feature type="domain" description="Cyclin C-terminal" evidence="7">
    <location>
        <begin position="261"/>
        <end position="378"/>
    </location>
</feature>
<comment type="similarity">
    <text evidence="1">Belongs to the cyclin family. Cyclin AB subfamily.</text>
</comment>
<proteinExistence type="inferred from homology"/>
<dbReference type="GO" id="GO:0051301">
    <property type="term" value="P:cell division"/>
    <property type="evidence" value="ECO:0007669"/>
    <property type="project" value="UniProtKB-KW"/>
</dbReference>
<dbReference type="CDD" id="cd20509">
    <property type="entry name" value="CYCLIN_CCNB1-like_rpt2"/>
    <property type="match status" value="1"/>
</dbReference>
<feature type="domain" description="Cyclin-like" evidence="6">
    <location>
        <begin position="168"/>
        <end position="252"/>
    </location>
</feature>
<dbReference type="Pfam" id="PF00134">
    <property type="entry name" value="Cyclin_N"/>
    <property type="match status" value="1"/>
</dbReference>
<dbReference type="InterPro" id="IPR048258">
    <property type="entry name" value="Cyclins_cyclin-box"/>
</dbReference>